<reference evidence="2" key="1">
    <citation type="journal article" date="2019" name="Int. J. Syst. Evol. Microbiol.">
        <title>The Global Catalogue of Microorganisms (GCM) 10K type strain sequencing project: providing services to taxonomists for standard genome sequencing and annotation.</title>
        <authorList>
            <consortium name="The Broad Institute Genomics Platform"/>
            <consortium name="The Broad Institute Genome Sequencing Center for Infectious Disease"/>
            <person name="Wu L."/>
            <person name="Ma J."/>
        </authorList>
    </citation>
    <scope>NUCLEOTIDE SEQUENCE [LARGE SCALE GENOMIC DNA]</scope>
    <source>
        <strain evidence="2">CGMCC 4.7427</strain>
    </source>
</reference>
<sequence>TIALKPILKRSHTIAVITKYTTAFCEAYFIVNCEPLGNQPPRLGYGFVAESSARTFRQLPNHNLKIGIFG</sequence>
<protein>
    <submittedName>
        <fullName evidence="1">Uncharacterized protein</fullName>
    </submittedName>
</protein>
<keyword evidence="2" id="KW-1185">Reference proteome</keyword>
<dbReference type="RefSeq" id="WP_380034306.1">
    <property type="nucleotide sequence ID" value="NZ_JBHSHB010000017.1"/>
</dbReference>
<comment type="caution">
    <text evidence="1">The sequence shown here is derived from an EMBL/GenBank/DDBJ whole genome shotgun (WGS) entry which is preliminary data.</text>
</comment>
<evidence type="ECO:0000313" key="2">
    <source>
        <dbReference type="Proteomes" id="UP001595878"/>
    </source>
</evidence>
<organism evidence="1 2">
    <name type="scientific">Dokdonia genika</name>
    <dbReference type="NCBI Taxonomy" id="308113"/>
    <lineage>
        <taxon>Bacteria</taxon>
        <taxon>Pseudomonadati</taxon>
        <taxon>Bacteroidota</taxon>
        <taxon>Flavobacteriia</taxon>
        <taxon>Flavobacteriales</taxon>
        <taxon>Flavobacteriaceae</taxon>
        <taxon>Dokdonia</taxon>
    </lineage>
</organism>
<dbReference type="Proteomes" id="UP001595878">
    <property type="component" value="Unassembled WGS sequence"/>
</dbReference>
<dbReference type="EMBL" id="JBHSHB010000017">
    <property type="protein sequence ID" value="MFC4690924.1"/>
    <property type="molecule type" value="Genomic_DNA"/>
</dbReference>
<gene>
    <name evidence="1" type="ORF">ACFO5T_10835</name>
</gene>
<accession>A0ABV9LA43</accession>
<evidence type="ECO:0000313" key="1">
    <source>
        <dbReference type="EMBL" id="MFC4690924.1"/>
    </source>
</evidence>
<proteinExistence type="predicted"/>
<name>A0ABV9LA43_9FLAO</name>
<feature type="non-terminal residue" evidence="1">
    <location>
        <position position="1"/>
    </location>
</feature>